<protein>
    <submittedName>
        <fullName evidence="1">Uncharacterized protein</fullName>
    </submittedName>
</protein>
<name>A0ABW2LW62_9PSEU</name>
<organism evidence="1 2">
    <name type="scientific">Saccharopolyspora griseoalba</name>
    <dbReference type="NCBI Taxonomy" id="1431848"/>
    <lineage>
        <taxon>Bacteria</taxon>
        <taxon>Bacillati</taxon>
        <taxon>Actinomycetota</taxon>
        <taxon>Actinomycetes</taxon>
        <taxon>Pseudonocardiales</taxon>
        <taxon>Pseudonocardiaceae</taxon>
        <taxon>Saccharopolyspora</taxon>
    </lineage>
</organism>
<dbReference type="EMBL" id="JBHTCJ010000021">
    <property type="protein sequence ID" value="MFC7344871.1"/>
    <property type="molecule type" value="Genomic_DNA"/>
</dbReference>
<keyword evidence="2" id="KW-1185">Reference proteome</keyword>
<evidence type="ECO:0000313" key="1">
    <source>
        <dbReference type="EMBL" id="MFC7344871.1"/>
    </source>
</evidence>
<proteinExistence type="predicted"/>
<accession>A0ABW2LW62</accession>
<dbReference type="RefSeq" id="WP_380673084.1">
    <property type="nucleotide sequence ID" value="NZ_JBHTCJ010000021.1"/>
</dbReference>
<comment type="caution">
    <text evidence="1">The sequence shown here is derived from an EMBL/GenBank/DDBJ whole genome shotgun (WGS) entry which is preliminary data.</text>
</comment>
<gene>
    <name evidence="1" type="ORF">ACFQRI_25965</name>
</gene>
<evidence type="ECO:0000313" key="2">
    <source>
        <dbReference type="Proteomes" id="UP001596504"/>
    </source>
</evidence>
<dbReference type="Proteomes" id="UP001596504">
    <property type="component" value="Unassembled WGS sequence"/>
</dbReference>
<sequence length="248" mass="27749">MGRRPSEPPPSYTLTAALHAAEQIHRLRTTAGDPDLDFFPSPVQDDTDIDHTLHYTETHRRVPASTLAAELPHRAVLATYVRQRDTAAHDRHDLAILETGETTHTPARAYGRLMGLPTRTAVSMRRRRLRDRLRAPYGPDEGHTTRDGTDQVTTWLRTRHTDLVAVAEQLVDHRATLLALLAEPQRDDLADAIDEAGKTLSSRPSRALAGAVSYAAFCLQHANPHDPVLRDLLNRAQHLRREFDAART</sequence>
<reference evidence="2" key="1">
    <citation type="journal article" date="2019" name="Int. J. Syst. Evol. Microbiol.">
        <title>The Global Catalogue of Microorganisms (GCM) 10K type strain sequencing project: providing services to taxonomists for standard genome sequencing and annotation.</title>
        <authorList>
            <consortium name="The Broad Institute Genomics Platform"/>
            <consortium name="The Broad Institute Genome Sequencing Center for Infectious Disease"/>
            <person name="Wu L."/>
            <person name="Ma J."/>
        </authorList>
    </citation>
    <scope>NUCLEOTIDE SEQUENCE [LARGE SCALE GENOMIC DNA]</scope>
    <source>
        <strain evidence="2">WLHS5</strain>
    </source>
</reference>